<feature type="region of interest" description="Disordered" evidence="1">
    <location>
        <begin position="1"/>
        <end position="35"/>
    </location>
</feature>
<reference evidence="2" key="1">
    <citation type="journal article" date="2013" name="J. Plant Res.">
        <title>Effect of fungi and light on seed germination of three Opuntia species from semiarid lands of central Mexico.</title>
        <authorList>
            <person name="Delgado-Sanchez P."/>
            <person name="Jimenez-Bremont J.F."/>
            <person name="Guerrero-Gonzalez Mde L."/>
            <person name="Flores J."/>
        </authorList>
    </citation>
    <scope>NUCLEOTIDE SEQUENCE</scope>
    <source>
        <tissue evidence="2">Cladode</tissue>
    </source>
</reference>
<dbReference type="Pfam" id="PF03004">
    <property type="entry name" value="Transposase_24"/>
    <property type="match status" value="1"/>
</dbReference>
<accession>A0A7C9EQG9</accession>
<feature type="compositionally biased region" description="Basic residues" evidence="1">
    <location>
        <begin position="15"/>
        <end position="28"/>
    </location>
</feature>
<evidence type="ECO:0000256" key="1">
    <source>
        <dbReference type="SAM" id="MobiDB-lite"/>
    </source>
</evidence>
<protein>
    <submittedName>
        <fullName evidence="2">Uncharacterized protein</fullName>
    </submittedName>
</protein>
<evidence type="ECO:0000313" key="2">
    <source>
        <dbReference type="EMBL" id="MBA4674462.1"/>
    </source>
</evidence>
<dbReference type="EMBL" id="GISG01262616">
    <property type="protein sequence ID" value="MBA4674462.1"/>
    <property type="molecule type" value="Transcribed_RNA"/>
</dbReference>
<dbReference type="AlphaFoldDB" id="A0A7C9EQG9"/>
<feature type="region of interest" description="Disordered" evidence="1">
    <location>
        <begin position="492"/>
        <end position="511"/>
    </location>
</feature>
<dbReference type="InterPro" id="IPR004252">
    <property type="entry name" value="Probable_transposase_24"/>
</dbReference>
<reference evidence="2" key="2">
    <citation type="submission" date="2020-07" db="EMBL/GenBank/DDBJ databases">
        <authorList>
            <person name="Vera ALvarez R."/>
            <person name="Arias-Moreno D.M."/>
            <person name="Jimenez-Jacinto V."/>
            <person name="Jimenez-Bremont J.F."/>
            <person name="Swaminathan K."/>
            <person name="Moose S.P."/>
            <person name="Guerrero-Gonzalez M.L."/>
            <person name="Marino-Ramirez L."/>
            <person name="Landsman D."/>
            <person name="Rodriguez-Kessler M."/>
            <person name="Delgado-Sanchez P."/>
        </authorList>
    </citation>
    <scope>NUCLEOTIDE SEQUENCE</scope>
    <source>
        <tissue evidence="2">Cladode</tissue>
    </source>
</reference>
<organism evidence="2">
    <name type="scientific">Opuntia streptacantha</name>
    <name type="common">Prickly pear cactus</name>
    <name type="synonym">Opuntia cardona</name>
    <dbReference type="NCBI Taxonomy" id="393608"/>
    <lineage>
        <taxon>Eukaryota</taxon>
        <taxon>Viridiplantae</taxon>
        <taxon>Streptophyta</taxon>
        <taxon>Embryophyta</taxon>
        <taxon>Tracheophyta</taxon>
        <taxon>Spermatophyta</taxon>
        <taxon>Magnoliopsida</taxon>
        <taxon>eudicotyledons</taxon>
        <taxon>Gunneridae</taxon>
        <taxon>Pentapetalae</taxon>
        <taxon>Caryophyllales</taxon>
        <taxon>Cactineae</taxon>
        <taxon>Cactaceae</taxon>
        <taxon>Opuntioideae</taxon>
        <taxon>Opuntia</taxon>
    </lineage>
</organism>
<feature type="compositionally biased region" description="Basic residues" evidence="1">
    <location>
        <begin position="501"/>
        <end position="510"/>
    </location>
</feature>
<sequence length="543" mass="61719">MEWPSGSKASSGRRLATRKRSNLHRRAHSSPEPHVGQDALTFLANYAEHGSLNCSNAHLNTHPFSVICGLPSGSDMRPDVNYDGGLTEPLVESGCLGNQNKLKKLKRKLDSITRPLHTRTAWQNSSGSGPVILRSSDVVTGSGVLQKQKSGTDRGGKRPCREEGHGKGLDVSPMNFEHVTSSSSSDSSLELVPADILYTSVQNCPDSSPSPQNKFDGPWPTWKKVPTNVRDQWFDEFQEWYYWQPEHACQIRLNFEARGMARLKDMFCTVRKDLSVKPFWLSSESWDTLKQYWESPEFKKISEQAKINRASDVDGLDPSLHTCGCIPMSKHKRRLEEKIDEEVRPIKLSAHTHQRKDKTWVDARSSVAYEKFMEEWNAQQSGENPTDLDRQGEGRTSAQPTQPVAQLAEAEVWVKSNKTKGTIYGLGAETVNYKCSDPSTSQSKDIPPLWFDNPEFQEFLSKKIMEISSEWNARLEEERRQTEELRKRVAELEKEKQEKKSKMKAKKKLKQMKEMMKMLQMSYESLSKAHSTDDDDDDSTDSD</sequence>
<feature type="region of interest" description="Disordered" evidence="1">
    <location>
        <begin position="521"/>
        <end position="543"/>
    </location>
</feature>
<name>A0A7C9EQG9_OPUST</name>
<feature type="compositionally biased region" description="Basic and acidic residues" evidence="1">
    <location>
        <begin position="150"/>
        <end position="168"/>
    </location>
</feature>
<feature type="region of interest" description="Disordered" evidence="1">
    <location>
        <begin position="376"/>
        <end position="404"/>
    </location>
</feature>
<feature type="compositionally biased region" description="Acidic residues" evidence="1">
    <location>
        <begin position="533"/>
        <end position="543"/>
    </location>
</feature>
<proteinExistence type="predicted"/>
<feature type="compositionally biased region" description="Polar residues" evidence="1">
    <location>
        <begin position="394"/>
        <end position="404"/>
    </location>
</feature>
<feature type="region of interest" description="Disordered" evidence="1">
    <location>
        <begin position="142"/>
        <end position="187"/>
    </location>
</feature>